<dbReference type="PANTHER" id="PTHR36928:SF1">
    <property type="entry name" value="PHOSPHATASE YCDX-RELATED"/>
    <property type="match status" value="1"/>
</dbReference>
<dbReference type="Pfam" id="PF02811">
    <property type="entry name" value="PHP"/>
    <property type="match status" value="1"/>
</dbReference>
<sequence>MLQNRCDTHTHTVFSRHAFSTVEEDVRAAAEAGLELLGIADHLSAMVSATGDVREYQHFLNMGCWPRRWHGVTLLRAAEVDILDVDGTLFGQDAMLETGITEMPLEPQSLFDHCTSQCDYLIASIHHAPLFRDLPVARATDLYLKALSHPKVLMAGHMGRAGVPFDTTAVLEYCRAEGRLVEINEHSLDFSPSEVPGHCRELACACAEAGVMVAVNTDAHISCDVGRAPKALAMLEEVHFPQELVATRSAEAFLGAVTRVAGPVEGL</sequence>
<proteinExistence type="predicted"/>
<dbReference type="InterPro" id="IPR050243">
    <property type="entry name" value="PHP_phosphatase"/>
</dbReference>
<dbReference type="SMART" id="SM00481">
    <property type="entry name" value="POLIIIAc"/>
    <property type="match status" value="1"/>
</dbReference>
<dbReference type="RefSeq" id="WP_251173414.1">
    <property type="nucleotide sequence ID" value="NZ_BQKC01000001.1"/>
</dbReference>
<evidence type="ECO:0000313" key="3">
    <source>
        <dbReference type="Proteomes" id="UP001055025"/>
    </source>
</evidence>
<dbReference type="GO" id="GO:0005829">
    <property type="term" value="C:cytosol"/>
    <property type="evidence" value="ECO:0007669"/>
    <property type="project" value="TreeGrafter"/>
</dbReference>
<dbReference type="EMBL" id="BQKC01000001">
    <property type="protein sequence ID" value="GJM54513.1"/>
    <property type="molecule type" value="Genomic_DNA"/>
</dbReference>
<comment type="caution">
    <text evidence="2">The sequence shown here is derived from an EMBL/GenBank/DDBJ whole genome shotgun (WGS) entry which is preliminary data.</text>
</comment>
<dbReference type="GO" id="GO:0042578">
    <property type="term" value="F:phosphoric ester hydrolase activity"/>
    <property type="evidence" value="ECO:0007669"/>
    <property type="project" value="TreeGrafter"/>
</dbReference>
<dbReference type="InterPro" id="IPR004013">
    <property type="entry name" value="PHP_dom"/>
</dbReference>
<dbReference type="PANTHER" id="PTHR36928">
    <property type="entry name" value="PHOSPHATASE YCDX-RELATED"/>
    <property type="match status" value="1"/>
</dbReference>
<dbReference type="Proteomes" id="UP001055025">
    <property type="component" value="Unassembled WGS sequence"/>
</dbReference>
<dbReference type="AlphaFoldDB" id="A0AAV5B1I7"/>
<gene>
    <name evidence="2" type="ORF">ATOP_01680</name>
</gene>
<dbReference type="GO" id="GO:0008270">
    <property type="term" value="F:zinc ion binding"/>
    <property type="evidence" value="ECO:0007669"/>
    <property type="project" value="TreeGrafter"/>
</dbReference>
<protein>
    <submittedName>
        <fullName evidence="2">Phosphatase</fullName>
    </submittedName>
</protein>
<feature type="domain" description="Polymerase/histidinol phosphatase N-terminal" evidence="1">
    <location>
        <begin position="6"/>
        <end position="84"/>
    </location>
</feature>
<dbReference type="SUPFAM" id="SSF89550">
    <property type="entry name" value="PHP domain-like"/>
    <property type="match status" value="1"/>
</dbReference>
<organism evidence="2 3">
    <name type="scientific">Granulimonas faecalis</name>
    <dbReference type="NCBI Taxonomy" id="2894155"/>
    <lineage>
        <taxon>Bacteria</taxon>
        <taxon>Bacillati</taxon>
        <taxon>Actinomycetota</taxon>
        <taxon>Coriobacteriia</taxon>
        <taxon>Coriobacteriales</taxon>
        <taxon>Kribbibacteriaceae</taxon>
        <taxon>Granulimonas</taxon>
    </lineage>
</organism>
<accession>A0AAV5B1I7</accession>
<evidence type="ECO:0000259" key="1">
    <source>
        <dbReference type="SMART" id="SM00481"/>
    </source>
</evidence>
<name>A0AAV5B1I7_9ACTN</name>
<dbReference type="InterPro" id="IPR016195">
    <property type="entry name" value="Pol/histidinol_Pase-like"/>
</dbReference>
<dbReference type="InterPro" id="IPR003141">
    <property type="entry name" value="Pol/His_phosphatase_N"/>
</dbReference>
<reference evidence="2" key="1">
    <citation type="journal article" date="2022" name="Int. J. Syst. Evol. Microbiol.">
        <title>Granulimonas faecalis gen. nov., sp. nov., and Leptogranulimonas caecicola gen. nov., sp. nov., novel lactate-producing Atopobiaceae bacteria isolated from mouse intestines, and an emended description of the family Atopobiaceae.</title>
        <authorList>
            <person name="Morinaga K."/>
            <person name="Kusada H."/>
            <person name="Sakamoto S."/>
            <person name="Murakami T."/>
            <person name="Toyoda A."/>
            <person name="Mori H."/>
            <person name="Meng X.Y."/>
            <person name="Takashino M."/>
            <person name="Murotomi K."/>
            <person name="Tamaki H."/>
        </authorList>
    </citation>
    <scope>NUCLEOTIDE SEQUENCE</scope>
    <source>
        <strain evidence="2">OPF53</strain>
    </source>
</reference>
<dbReference type="Gene3D" id="3.20.20.140">
    <property type="entry name" value="Metal-dependent hydrolases"/>
    <property type="match status" value="1"/>
</dbReference>
<evidence type="ECO:0000313" key="2">
    <source>
        <dbReference type="EMBL" id="GJM54513.1"/>
    </source>
</evidence>
<keyword evidence="3" id="KW-1185">Reference proteome</keyword>